<reference evidence="1 2" key="1">
    <citation type="submission" date="2017-09" db="EMBL/GenBank/DDBJ databases">
        <title>Depth-based differentiation of microbial function through sediment-hosted aquifers and enrichment of novel symbionts in the deep terrestrial subsurface.</title>
        <authorList>
            <person name="Probst A.J."/>
            <person name="Ladd B."/>
            <person name="Jarett J.K."/>
            <person name="Geller-Mcgrath D.E."/>
            <person name="Sieber C.M."/>
            <person name="Emerson J.B."/>
            <person name="Anantharaman K."/>
            <person name="Thomas B.C."/>
            <person name="Malmstrom R."/>
            <person name="Stieglmeier M."/>
            <person name="Klingl A."/>
            <person name="Woyke T."/>
            <person name="Ryan C.M."/>
            <person name="Banfield J.F."/>
        </authorList>
    </citation>
    <scope>NUCLEOTIDE SEQUENCE [LARGE SCALE GENOMIC DNA]</scope>
    <source>
        <strain evidence="1">CG23_combo_of_CG06-09_8_20_14_all_40_14</strain>
    </source>
</reference>
<gene>
    <name evidence="1" type="ORF">COX53_00120</name>
</gene>
<organism evidence="1 2">
    <name type="scientific">candidate division WWE3 bacterium CG23_combo_of_CG06-09_8_20_14_all_40_14</name>
    <dbReference type="NCBI Taxonomy" id="1975095"/>
    <lineage>
        <taxon>Bacteria</taxon>
        <taxon>Katanobacteria</taxon>
    </lineage>
</organism>
<accession>A0A2G9XED4</accession>
<evidence type="ECO:0000313" key="1">
    <source>
        <dbReference type="EMBL" id="PIP04863.1"/>
    </source>
</evidence>
<dbReference type="Proteomes" id="UP000231388">
    <property type="component" value="Unassembled WGS sequence"/>
</dbReference>
<protein>
    <submittedName>
        <fullName evidence="1">Uncharacterized protein</fullName>
    </submittedName>
</protein>
<evidence type="ECO:0000313" key="2">
    <source>
        <dbReference type="Proteomes" id="UP000231388"/>
    </source>
</evidence>
<comment type="caution">
    <text evidence="1">The sequence shown here is derived from an EMBL/GenBank/DDBJ whole genome shotgun (WGS) entry which is preliminary data.</text>
</comment>
<dbReference type="EMBL" id="PCQY01000002">
    <property type="protein sequence ID" value="PIP04863.1"/>
    <property type="molecule type" value="Genomic_DNA"/>
</dbReference>
<name>A0A2G9XED4_UNCKA</name>
<sequence length="124" mass="13645">MRKEQKPMPDLNKAEKAVLGMLLERDGWVSLKEIYRRVHPRITKTELETILNTLVKGGFASKGPFGGFCIASTYGSRVEPPPSIGIAVGEDAYFDSSTGTITIPARNPYPLETNLVAESAKKYD</sequence>
<dbReference type="AlphaFoldDB" id="A0A2G9XED4"/>
<proteinExistence type="predicted"/>